<evidence type="ECO:0000313" key="3">
    <source>
        <dbReference type="Proteomes" id="UP001642485"/>
    </source>
</evidence>
<evidence type="ECO:0000313" key="2">
    <source>
        <dbReference type="EMBL" id="CAK9120140.1"/>
    </source>
</evidence>
<protein>
    <recommendedName>
        <fullName evidence="4">Stress-induced bacterial acidophilic repeat motif family protein</fullName>
    </recommendedName>
</protein>
<organism evidence="2 3">
    <name type="scientific">Rickettsia helvetica</name>
    <dbReference type="NCBI Taxonomy" id="35789"/>
    <lineage>
        <taxon>Bacteria</taxon>
        <taxon>Pseudomonadati</taxon>
        <taxon>Pseudomonadota</taxon>
        <taxon>Alphaproteobacteria</taxon>
        <taxon>Rickettsiales</taxon>
        <taxon>Rickettsiaceae</taxon>
        <taxon>Rickettsieae</taxon>
        <taxon>Rickettsia</taxon>
        <taxon>spotted fever group</taxon>
    </lineage>
</organism>
<dbReference type="InterPro" id="IPR019626">
    <property type="entry name" value="Stress-induced_KGG_rpt"/>
</dbReference>
<dbReference type="EMBL" id="OZ018776">
    <property type="protein sequence ID" value="CAK9120140.1"/>
    <property type="molecule type" value="Genomic_DNA"/>
</dbReference>
<gene>
    <name evidence="2" type="ORF">OB144RH_01895</name>
</gene>
<dbReference type="Pfam" id="PF10685">
    <property type="entry name" value="KGG"/>
    <property type="match status" value="1"/>
</dbReference>
<name>A0ABM9NAM5_RICHE</name>
<keyword evidence="3" id="KW-1185">Reference proteome</keyword>
<evidence type="ECO:0008006" key="4">
    <source>
        <dbReference type="Google" id="ProtNLM"/>
    </source>
</evidence>
<feature type="compositionally biased region" description="Basic and acidic residues" evidence="1">
    <location>
        <begin position="9"/>
        <end position="20"/>
    </location>
</feature>
<feature type="region of interest" description="Disordered" evidence="1">
    <location>
        <begin position="1"/>
        <end position="32"/>
    </location>
</feature>
<dbReference type="Proteomes" id="UP001642485">
    <property type="component" value="Chromosome"/>
</dbReference>
<reference evidence="2 3" key="1">
    <citation type="submission" date="2024-02" db="EMBL/GenBank/DDBJ databases">
        <authorList>
            <person name="Nijsse B."/>
            <person name="Sprong H."/>
        </authorList>
    </citation>
    <scope>NUCLEOTIDE SEQUENCE [LARGE SCALE GENOMIC DNA]</scope>
    <source>
        <strain evidence="2">OB144</strain>
    </source>
</reference>
<accession>A0ABM9NAM5</accession>
<proteinExistence type="predicted"/>
<dbReference type="RefSeq" id="WP_010421067.1">
    <property type="nucleotide sequence ID" value="NZ_OY974080.1"/>
</dbReference>
<sequence length="32" mass="3464">MTNNNKGFASRDKEQVREIAAKGGHASHKGSH</sequence>
<evidence type="ECO:0000256" key="1">
    <source>
        <dbReference type="SAM" id="MobiDB-lite"/>
    </source>
</evidence>